<keyword evidence="3" id="KW-1185">Reference proteome</keyword>
<evidence type="ECO:0008006" key="4">
    <source>
        <dbReference type="Google" id="ProtNLM"/>
    </source>
</evidence>
<dbReference type="RefSeq" id="WP_386100460.1">
    <property type="nucleotide sequence ID" value="NZ_JBHSAT010000005.1"/>
</dbReference>
<dbReference type="PROSITE" id="PS51257">
    <property type="entry name" value="PROKAR_LIPOPROTEIN"/>
    <property type="match status" value="1"/>
</dbReference>
<organism evidence="2 3">
    <name type="scientific">Winogradskyella maritima</name>
    <dbReference type="NCBI Taxonomy" id="1517766"/>
    <lineage>
        <taxon>Bacteria</taxon>
        <taxon>Pseudomonadati</taxon>
        <taxon>Bacteroidota</taxon>
        <taxon>Flavobacteriia</taxon>
        <taxon>Flavobacteriales</taxon>
        <taxon>Flavobacteriaceae</taxon>
        <taxon>Winogradskyella</taxon>
    </lineage>
</organism>
<dbReference type="EMBL" id="JBHSAT010000005">
    <property type="protein sequence ID" value="MFC3877648.1"/>
    <property type="molecule type" value="Genomic_DNA"/>
</dbReference>
<feature type="chain" id="PRO_5045259272" description="Lipoprotein" evidence="1">
    <location>
        <begin position="23"/>
        <end position="218"/>
    </location>
</feature>
<gene>
    <name evidence="2" type="ORF">ACFOSX_10420</name>
</gene>
<evidence type="ECO:0000313" key="2">
    <source>
        <dbReference type="EMBL" id="MFC3877648.1"/>
    </source>
</evidence>
<sequence>MKTRLLIAVSALLLFSSCIVKSLQPFYKKEQLNFDTRLIGKWIDHREGTWEFVSFKTEWKKENKEPTKLMKEDREAYENYKDGYVMTYIEHGKEANFIAMPFKVGKAVYLDVMPFIYDTDKINDLISQHLLKTHSVARVDFSNDKPIALKWLPESTITSLFEQEKLRLKFEKSGIDQDLVLTDDTEALNAFLHKFEKFKENNKWENDTTYKLSPQTSK</sequence>
<reference evidence="3" key="1">
    <citation type="journal article" date="2019" name="Int. J. Syst. Evol. Microbiol.">
        <title>The Global Catalogue of Microorganisms (GCM) 10K type strain sequencing project: providing services to taxonomists for standard genome sequencing and annotation.</title>
        <authorList>
            <consortium name="The Broad Institute Genomics Platform"/>
            <consortium name="The Broad Institute Genome Sequencing Center for Infectious Disease"/>
            <person name="Wu L."/>
            <person name="Ma J."/>
        </authorList>
    </citation>
    <scope>NUCLEOTIDE SEQUENCE [LARGE SCALE GENOMIC DNA]</scope>
    <source>
        <strain evidence="3">CECT 8979</strain>
    </source>
</reference>
<accession>A0ABV8AHW4</accession>
<evidence type="ECO:0000256" key="1">
    <source>
        <dbReference type="SAM" id="SignalP"/>
    </source>
</evidence>
<feature type="signal peptide" evidence="1">
    <location>
        <begin position="1"/>
        <end position="22"/>
    </location>
</feature>
<proteinExistence type="predicted"/>
<dbReference type="Proteomes" id="UP001595812">
    <property type="component" value="Unassembled WGS sequence"/>
</dbReference>
<protein>
    <recommendedName>
        <fullName evidence="4">Lipoprotein</fullName>
    </recommendedName>
</protein>
<name>A0ABV8AHW4_9FLAO</name>
<evidence type="ECO:0000313" key="3">
    <source>
        <dbReference type="Proteomes" id="UP001595812"/>
    </source>
</evidence>
<comment type="caution">
    <text evidence="2">The sequence shown here is derived from an EMBL/GenBank/DDBJ whole genome shotgun (WGS) entry which is preliminary data.</text>
</comment>
<keyword evidence="1" id="KW-0732">Signal</keyword>